<name>A0A381TWA7_9ZZZZ</name>
<evidence type="ECO:0000259" key="4">
    <source>
        <dbReference type="Pfam" id="PF02775"/>
    </source>
</evidence>
<dbReference type="NCBIfam" id="TIGR03297">
    <property type="entry name" value="Ppyr-DeCO2ase"/>
    <property type="match status" value="1"/>
</dbReference>
<dbReference type="InterPro" id="IPR051818">
    <property type="entry name" value="TPP_dependent_decarboxylase"/>
</dbReference>
<keyword evidence="2" id="KW-0456">Lyase</keyword>
<feature type="region of interest" description="Disordered" evidence="3">
    <location>
        <begin position="144"/>
        <end position="170"/>
    </location>
</feature>
<reference evidence="5" key="1">
    <citation type="submission" date="2018-05" db="EMBL/GenBank/DDBJ databases">
        <authorList>
            <person name="Lanie J.A."/>
            <person name="Ng W.-L."/>
            <person name="Kazmierczak K.M."/>
            <person name="Andrzejewski T.M."/>
            <person name="Davidsen T.M."/>
            <person name="Wayne K.J."/>
            <person name="Tettelin H."/>
            <person name="Glass J.I."/>
            <person name="Rusch D."/>
            <person name="Podicherti R."/>
            <person name="Tsui H.-C.T."/>
            <person name="Winkler M.E."/>
        </authorList>
    </citation>
    <scope>NUCLEOTIDE SEQUENCE</scope>
</reference>
<feature type="compositionally biased region" description="Polar residues" evidence="3">
    <location>
        <begin position="154"/>
        <end position="166"/>
    </location>
</feature>
<gene>
    <name evidence="5" type="ORF">METZ01_LOCUS72993</name>
</gene>
<dbReference type="CDD" id="cd07035">
    <property type="entry name" value="TPP_PYR_POX_like"/>
    <property type="match status" value="1"/>
</dbReference>
<evidence type="ECO:0000256" key="2">
    <source>
        <dbReference type="ARBA" id="ARBA00023239"/>
    </source>
</evidence>
<feature type="domain" description="Thiamine pyrophosphate enzyme TPP-binding" evidence="4">
    <location>
        <begin position="203"/>
        <end position="317"/>
    </location>
</feature>
<dbReference type="InterPro" id="IPR029061">
    <property type="entry name" value="THDP-binding"/>
</dbReference>
<dbReference type="InterPro" id="IPR011766">
    <property type="entry name" value="TPP_enzyme_TPP-bd"/>
</dbReference>
<dbReference type="GO" id="GO:0033980">
    <property type="term" value="F:phosphonopyruvate decarboxylase activity"/>
    <property type="evidence" value="ECO:0007669"/>
    <property type="project" value="InterPro"/>
</dbReference>
<organism evidence="5">
    <name type="scientific">marine metagenome</name>
    <dbReference type="NCBI Taxonomy" id="408172"/>
    <lineage>
        <taxon>unclassified sequences</taxon>
        <taxon>metagenomes</taxon>
        <taxon>ecological metagenomes</taxon>
    </lineage>
</organism>
<dbReference type="GO" id="GO:0030976">
    <property type="term" value="F:thiamine pyrophosphate binding"/>
    <property type="evidence" value="ECO:0007669"/>
    <property type="project" value="InterPro"/>
</dbReference>
<dbReference type="PANTHER" id="PTHR42818">
    <property type="entry name" value="SULFOPYRUVATE DECARBOXYLASE SUBUNIT ALPHA"/>
    <property type="match status" value="1"/>
</dbReference>
<protein>
    <recommendedName>
        <fullName evidence="4">Thiamine pyrophosphate enzyme TPP-binding domain-containing protein</fullName>
    </recommendedName>
</protein>
<evidence type="ECO:0000256" key="1">
    <source>
        <dbReference type="ARBA" id="ARBA00022793"/>
    </source>
</evidence>
<dbReference type="InterPro" id="IPR017684">
    <property type="entry name" value="Phosphono-pyrv_decarboxylase"/>
</dbReference>
<dbReference type="Gene3D" id="3.40.50.970">
    <property type="match status" value="2"/>
</dbReference>
<dbReference type="AlphaFoldDB" id="A0A381TWA7"/>
<proteinExistence type="predicted"/>
<accession>A0A381TWA7</accession>
<feature type="compositionally biased region" description="Basic and acidic residues" evidence="3">
    <location>
        <begin position="144"/>
        <end position="153"/>
    </location>
</feature>
<evidence type="ECO:0000256" key="3">
    <source>
        <dbReference type="SAM" id="MobiDB-lite"/>
    </source>
</evidence>
<dbReference type="SUPFAM" id="SSF52518">
    <property type="entry name" value="Thiamin diphosphate-binding fold (THDP-binding)"/>
    <property type="match status" value="2"/>
</dbReference>
<dbReference type="GO" id="GO:0032923">
    <property type="term" value="P:organic phosphonate biosynthetic process"/>
    <property type="evidence" value="ECO:0007669"/>
    <property type="project" value="InterPro"/>
</dbReference>
<dbReference type="PANTHER" id="PTHR42818:SF1">
    <property type="entry name" value="SULFOPYRUVATE DECARBOXYLASE"/>
    <property type="match status" value="1"/>
</dbReference>
<sequence>MKEFINYIIDSPEIYYIPAANEGDAIAIAAGVYLGGQYPVVMLQNSGLGNAVNPITSLLQTFEIPVLIVVTLRGDPSASPDEPQHRLMGKITTDLLDLMEVPWSFFPTENSEIKNTLETVTSSIMGQGISYALVMKEGSVKPHQIDSHSDQALKQEQTSYESPSTHTDPKREKVLRTIVDNTGMGDLIIATTGYTSRELYSIADRPNHFYMVGSMGCAVSIGLGLAKTKATARVIVIDGDGALLMRLGAITSLCHEKPKNLIHILLDNGEYESTGSQKTVSKTIDFSQVATASGYSHVAKHISLSDLEKHLSSQVNKLSFIHMPTESGISNNLLRPKIAPPQVASRFKRHIQELA</sequence>
<keyword evidence="1" id="KW-0210">Decarboxylase</keyword>
<evidence type="ECO:0000313" key="5">
    <source>
        <dbReference type="EMBL" id="SVA20139.1"/>
    </source>
</evidence>
<dbReference type="Pfam" id="PF02775">
    <property type="entry name" value="TPP_enzyme_C"/>
    <property type="match status" value="1"/>
</dbReference>
<dbReference type="EMBL" id="UINC01005255">
    <property type="protein sequence ID" value="SVA20139.1"/>
    <property type="molecule type" value="Genomic_DNA"/>
</dbReference>